<dbReference type="PANTHER" id="PTHR18934:SF99">
    <property type="entry name" value="ATP-DEPENDENT RNA HELICASE DHX37-RELATED"/>
    <property type="match status" value="1"/>
</dbReference>
<dbReference type="Gene3D" id="3.40.50.300">
    <property type="entry name" value="P-loop containing nucleotide triphosphate hydrolases"/>
    <property type="match status" value="1"/>
</dbReference>
<protein>
    <submittedName>
        <fullName evidence="5">Pre-mRNA-splicing factor ATP-dependent RNA helicase prp43</fullName>
    </submittedName>
</protein>
<dbReference type="GO" id="GO:0004386">
    <property type="term" value="F:helicase activity"/>
    <property type="evidence" value="ECO:0007669"/>
    <property type="project" value="UniProtKB-KW"/>
</dbReference>
<evidence type="ECO:0000256" key="4">
    <source>
        <dbReference type="ARBA" id="ARBA00022840"/>
    </source>
</evidence>
<evidence type="ECO:0000256" key="3">
    <source>
        <dbReference type="ARBA" id="ARBA00022806"/>
    </source>
</evidence>
<sequence>MACTQPRRLAATKPATRVADEMGIILGEEVGYQIRDDNIISQDKQKKTRLAYMTEGVLLRQLSMDKNLSA</sequence>
<gene>
    <name evidence="5" type="ORF">H0G86_008037</name>
</gene>
<evidence type="ECO:0000256" key="1">
    <source>
        <dbReference type="ARBA" id="ARBA00022741"/>
    </source>
</evidence>
<organism evidence="5 6">
    <name type="scientific">Trichoderma simmonsii</name>
    <dbReference type="NCBI Taxonomy" id="1491479"/>
    <lineage>
        <taxon>Eukaryota</taxon>
        <taxon>Fungi</taxon>
        <taxon>Dikarya</taxon>
        <taxon>Ascomycota</taxon>
        <taxon>Pezizomycotina</taxon>
        <taxon>Sordariomycetes</taxon>
        <taxon>Hypocreomycetidae</taxon>
        <taxon>Hypocreales</taxon>
        <taxon>Hypocreaceae</taxon>
        <taxon>Trichoderma</taxon>
    </lineage>
</organism>
<evidence type="ECO:0000256" key="2">
    <source>
        <dbReference type="ARBA" id="ARBA00022801"/>
    </source>
</evidence>
<dbReference type="SUPFAM" id="SSF52540">
    <property type="entry name" value="P-loop containing nucleoside triphosphate hydrolases"/>
    <property type="match status" value="1"/>
</dbReference>
<dbReference type="GO" id="GO:0003723">
    <property type="term" value="F:RNA binding"/>
    <property type="evidence" value="ECO:0007669"/>
    <property type="project" value="TreeGrafter"/>
</dbReference>
<keyword evidence="3 5" id="KW-0347">Helicase</keyword>
<dbReference type="GO" id="GO:0005524">
    <property type="term" value="F:ATP binding"/>
    <property type="evidence" value="ECO:0007669"/>
    <property type="project" value="UniProtKB-KW"/>
</dbReference>
<keyword evidence="6" id="KW-1185">Reference proteome</keyword>
<reference evidence="5 6" key="1">
    <citation type="journal article" date="2021" name="BMC Genomics">
        <title>Telomere-to-telomere genome assembly of asparaginase-producing Trichoderma simmonsii.</title>
        <authorList>
            <person name="Chung D."/>
            <person name="Kwon Y.M."/>
            <person name="Yang Y."/>
        </authorList>
    </citation>
    <scope>NUCLEOTIDE SEQUENCE [LARGE SCALE GENOMIC DNA]</scope>
    <source>
        <strain evidence="5 6">GH-Sj1</strain>
    </source>
</reference>
<dbReference type="AlphaFoldDB" id="A0A8G0PIY1"/>
<dbReference type="EMBL" id="CP075867">
    <property type="protein sequence ID" value="QYT00980.1"/>
    <property type="molecule type" value="Genomic_DNA"/>
</dbReference>
<evidence type="ECO:0000313" key="6">
    <source>
        <dbReference type="Proteomes" id="UP000826661"/>
    </source>
</evidence>
<keyword evidence="1" id="KW-0547">Nucleotide-binding</keyword>
<name>A0A8G0PIY1_9HYPO</name>
<evidence type="ECO:0000313" key="5">
    <source>
        <dbReference type="EMBL" id="QYT00980.1"/>
    </source>
</evidence>
<accession>A0A8G0PIY1</accession>
<keyword evidence="4" id="KW-0067">ATP-binding</keyword>
<dbReference type="Proteomes" id="UP000826661">
    <property type="component" value="Chromosome IV"/>
</dbReference>
<dbReference type="GO" id="GO:0016787">
    <property type="term" value="F:hydrolase activity"/>
    <property type="evidence" value="ECO:0007669"/>
    <property type="project" value="UniProtKB-KW"/>
</dbReference>
<dbReference type="InterPro" id="IPR027417">
    <property type="entry name" value="P-loop_NTPase"/>
</dbReference>
<dbReference type="PANTHER" id="PTHR18934">
    <property type="entry name" value="ATP-DEPENDENT RNA HELICASE"/>
    <property type="match status" value="1"/>
</dbReference>
<keyword evidence="2" id="KW-0378">Hydrolase</keyword>
<proteinExistence type="predicted"/>